<dbReference type="InterPro" id="IPR036097">
    <property type="entry name" value="HisK_dim/P_sf"/>
</dbReference>
<dbReference type="Gene3D" id="3.30.565.10">
    <property type="entry name" value="Histidine kinase-like ATPase, C-terminal domain"/>
    <property type="match status" value="1"/>
</dbReference>
<feature type="domain" description="Response regulatory" evidence="13">
    <location>
        <begin position="268"/>
        <end position="389"/>
    </location>
</feature>
<evidence type="ECO:0000256" key="9">
    <source>
        <dbReference type="ARBA" id="ARBA00064003"/>
    </source>
</evidence>
<gene>
    <name evidence="15" type="ORF">MACH26_29040</name>
</gene>
<evidence type="ECO:0000259" key="14">
    <source>
        <dbReference type="PROSITE" id="PS50113"/>
    </source>
</evidence>
<dbReference type="SMART" id="SM00448">
    <property type="entry name" value="REC"/>
    <property type="match status" value="2"/>
</dbReference>
<dbReference type="Pfam" id="PF00072">
    <property type="entry name" value="Response_reg"/>
    <property type="match status" value="2"/>
</dbReference>
<evidence type="ECO:0000256" key="3">
    <source>
        <dbReference type="ARBA" id="ARBA00022553"/>
    </source>
</evidence>
<organism evidence="15 16">
    <name type="scientific">Planctobacterium marinum</name>
    <dbReference type="NCBI Taxonomy" id="1631968"/>
    <lineage>
        <taxon>Bacteria</taxon>
        <taxon>Pseudomonadati</taxon>
        <taxon>Pseudomonadota</taxon>
        <taxon>Gammaproteobacteria</taxon>
        <taxon>Alteromonadales</taxon>
        <taxon>Alteromonadaceae</taxon>
        <taxon>Planctobacterium</taxon>
    </lineage>
</organism>
<dbReference type="SMART" id="SM00388">
    <property type="entry name" value="HisKA"/>
    <property type="match status" value="1"/>
</dbReference>
<dbReference type="PROSITE" id="PS50113">
    <property type="entry name" value="PAC"/>
    <property type="match status" value="1"/>
</dbReference>
<dbReference type="SUPFAM" id="SSF55874">
    <property type="entry name" value="ATPase domain of HSP90 chaperone/DNA topoisomerase II/histidine kinase"/>
    <property type="match status" value="1"/>
</dbReference>
<feature type="modified residue" description="4-aspartylphosphate" evidence="11">
    <location>
        <position position="466"/>
    </location>
</feature>
<dbReference type="InterPro" id="IPR004358">
    <property type="entry name" value="Sig_transdc_His_kin-like_C"/>
</dbReference>
<keyword evidence="8" id="KW-0902">Two-component regulatory system</keyword>
<evidence type="ECO:0000313" key="15">
    <source>
        <dbReference type="EMBL" id="BDX07383.1"/>
    </source>
</evidence>
<dbReference type="GO" id="GO:0000155">
    <property type="term" value="F:phosphorelay sensor kinase activity"/>
    <property type="evidence" value="ECO:0007669"/>
    <property type="project" value="InterPro"/>
</dbReference>
<evidence type="ECO:0000313" key="16">
    <source>
        <dbReference type="Proteomes" id="UP001333710"/>
    </source>
</evidence>
<dbReference type="InterPro" id="IPR011006">
    <property type="entry name" value="CheY-like_superfamily"/>
</dbReference>
<dbReference type="CDD" id="cd16922">
    <property type="entry name" value="HATPase_EvgS-ArcB-TorS-like"/>
    <property type="match status" value="1"/>
</dbReference>
<dbReference type="PANTHER" id="PTHR45339">
    <property type="entry name" value="HYBRID SIGNAL TRANSDUCTION HISTIDINE KINASE J"/>
    <property type="match status" value="1"/>
</dbReference>
<dbReference type="EC" id="2.7.13.3" evidence="2"/>
<dbReference type="Pfam" id="PF02518">
    <property type="entry name" value="HATPase_c"/>
    <property type="match status" value="1"/>
</dbReference>
<keyword evidence="7" id="KW-0067">ATP-binding</keyword>
<dbReference type="Gene3D" id="3.40.50.2300">
    <property type="match status" value="2"/>
</dbReference>
<keyword evidence="5" id="KW-0547">Nucleotide-binding</keyword>
<dbReference type="FunFam" id="1.10.287.130:FF:000002">
    <property type="entry name" value="Two-component osmosensing histidine kinase"/>
    <property type="match status" value="1"/>
</dbReference>
<protein>
    <recommendedName>
        <fullName evidence="10">Sensory/regulatory protein RpfC</fullName>
        <ecNumber evidence="2">2.7.13.3</ecNumber>
    </recommendedName>
</protein>
<evidence type="ECO:0000256" key="10">
    <source>
        <dbReference type="ARBA" id="ARBA00068150"/>
    </source>
</evidence>
<evidence type="ECO:0000259" key="13">
    <source>
        <dbReference type="PROSITE" id="PS50110"/>
    </source>
</evidence>
<comment type="subunit">
    <text evidence="9">At low DSF concentrations, interacts with RpfF.</text>
</comment>
<evidence type="ECO:0000256" key="5">
    <source>
        <dbReference type="ARBA" id="ARBA00022741"/>
    </source>
</evidence>
<dbReference type="CDD" id="cd00082">
    <property type="entry name" value="HisKA"/>
    <property type="match status" value="1"/>
</dbReference>
<dbReference type="InterPro" id="IPR000700">
    <property type="entry name" value="PAS-assoc_C"/>
</dbReference>
<feature type="domain" description="Response regulatory" evidence="13">
    <location>
        <begin position="415"/>
        <end position="536"/>
    </location>
</feature>
<dbReference type="KEGG" id="pmaw:MACH26_29040"/>
<proteinExistence type="predicted"/>
<dbReference type="SMART" id="SM00387">
    <property type="entry name" value="HATPase_c"/>
    <property type="match status" value="1"/>
</dbReference>
<dbReference type="EMBL" id="AP027272">
    <property type="protein sequence ID" value="BDX07383.1"/>
    <property type="molecule type" value="Genomic_DNA"/>
</dbReference>
<keyword evidence="4" id="KW-0808">Transferase</keyword>
<dbReference type="Proteomes" id="UP001333710">
    <property type="component" value="Chromosome"/>
</dbReference>
<dbReference type="PROSITE" id="PS50109">
    <property type="entry name" value="HIS_KIN"/>
    <property type="match status" value="1"/>
</dbReference>
<evidence type="ECO:0000256" key="1">
    <source>
        <dbReference type="ARBA" id="ARBA00000085"/>
    </source>
</evidence>
<keyword evidence="16" id="KW-1185">Reference proteome</keyword>
<dbReference type="GO" id="GO:0005524">
    <property type="term" value="F:ATP binding"/>
    <property type="evidence" value="ECO:0007669"/>
    <property type="project" value="UniProtKB-KW"/>
</dbReference>
<dbReference type="AlphaFoldDB" id="A0AA48KRB6"/>
<dbReference type="CDD" id="cd17546">
    <property type="entry name" value="REC_hyHK_CKI1_RcsC-like"/>
    <property type="match status" value="1"/>
</dbReference>
<dbReference type="Gene3D" id="1.10.287.130">
    <property type="match status" value="1"/>
</dbReference>
<evidence type="ECO:0000259" key="12">
    <source>
        <dbReference type="PROSITE" id="PS50109"/>
    </source>
</evidence>
<evidence type="ECO:0000256" key="6">
    <source>
        <dbReference type="ARBA" id="ARBA00022777"/>
    </source>
</evidence>
<dbReference type="Pfam" id="PF00512">
    <property type="entry name" value="HisKA"/>
    <property type="match status" value="1"/>
</dbReference>
<name>A0AA48KRB6_9ALTE</name>
<feature type="domain" description="PAC" evidence="14">
    <location>
        <begin position="1"/>
        <end position="22"/>
    </location>
</feature>
<dbReference type="InterPro" id="IPR005467">
    <property type="entry name" value="His_kinase_dom"/>
</dbReference>
<accession>A0AA48KRB6</accession>
<dbReference type="SUPFAM" id="SSF47384">
    <property type="entry name" value="Homodimeric domain of signal transducing histidine kinase"/>
    <property type="match status" value="1"/>
</dbReference>
<evidence type="ECO:0000256" key="2">
    <source>
        <dbReference type="ARBA" id="ARBA00012438"/>
    </source>
</evidence>
<keyword evidence="3 11" id="KW-0597">Phosphoprotein</keyword>
<reference evidence="15" key="1">
    <citation type="submission" date="2023-01" db="EMBL/GenBank/DDBJ databases">
        <title>Complete genome sequence of Planctobacterium marinum strain Dej080120_11.</title>
        <authorList>
            <person name="Ueki S."/>
            <person name="Maruyama F."/>
        </authorList>
    </citation>
    <scope>NUCLEOTIDE SEQUENCE</scope>
    <source>
        <strain evidence="15">Dej080120_11</strain>
    </source>
</reference>
<feature type="domain" description="Histidine kinase" evidence="12">
    <location>
        <begin position="33"/>
        <end position="250"/>
    </location>
</feature>
<dbReference type="FunFam" id="3.30.565.10:FF:000010">
    <property type="entry name" value="Sensor histidine kinase RcsC"/>
    <property type="match status" value="1"/>
</dbReference>
<evidence type="ECO:0000256" key="4">
    <source>
        <dbReference type="ARBA" id="ARBA00022679"/>
    </source>
</evidence>
<dbReference type="InterPro" id="IPR003594">
    <property type="entry name" value="HATPase_dom"/>
</dbReference>
<dbReference type="InterPro" id="IPR003661">
    <property type="entry name" value="HisK_dim/P_dom"/>
</dbReference>
<dbReference type="PANTHER" id="PTHR45339:SF1">
    <property type="entry name" value="HYBRID SIGNAL TRANSDUCTION HISTIDINE KINASE J"/>
    <property type="match status" value="1"/>
</dbReference>
<comment type="catalytic activity">
    <reaction evidence="1">
        <text>ATP + protein L-histidine = ADP + protein N-phospho-L-histidine.</text>
        <dbReference type="EC" id="2.7.13.3"/>
    </reaction>
</comment>
<dbReference type="InterPro" id="IPR001789">
    <property type="entry name" value="Sig_transdc_resp-reg_receiver"/>
</dbReference>
<sequence length="538" mass="59659">MLLRGAFQDITQLKRAEEKAKEASRTKSDFLTNMSHEIRTPINGILGMNDLLLKTNLDEKQRHYVSLAQSSGQSLLHLINDILDFSKIEAGKLELEEIPFDIYQLVGELADTFALRAQEKNLELICIVADNVPQFIRSDPSRIRQIINNLCSNALKFTESGEIVLKVSETGLNKLHFEIIDSGIGIPEEKLNNLFNKFVQVDASTTRKFGGTGLGLAISKQLAEMMGGAIGVSSQLNEGSNFWFNIRYGEALEETPDSALIPQLSGKSVLLVEDNPTAQNWFSSIVAKTEGSLLTAENAPTAIKLLRQQAQDNAPIDVVYIDKQLPGMQGHQLAKAIRSDKNLPQPKIAMLVAVGDNLPNEELEALNITHQFHKPVKRPTLLQSLAILFDQVSEHDERADTITENVETKTSGELRILLVEDNYINQQVAVEMLKNLGYMVDVAENGEEALQTLNTAIEPYDVILMDCQMPVMDGYETSRAIRISNSDNYRNDIPIIALTAHAMTGDAEKCLEAGMNGYLTKPISNQALQDELAKWLTN</sequence>
<keyword evidence="6" id="KW-0418">Kinase</keyword>
<feature type="modified residue" description="4-aspartylphosphate" evidence="11">
    <location>
        <position position="322"/>
    </location>
</feature>
<evidence type="ECO:0000256" key="8">
    <source>
        <dbReference type="ARBA" id="ARBA00023012"/>
    </source>
</evidence>
<dbReference type="InterPro" id="IPR036890">
    <property type="entry name" value="HATPase_C_sf"/>
</dbReference>
<evidence type="ECO:0000256" key="7">
    <source>
        <dbReference type="ARBA" id="ARBA00022840"/>
    </source>
</evidence>
<dbReference type="PROSITE" id="PS50110">
    <property type="entry name" value="RESPONSE_REGULATORY"/>
    <property type="match status" value="2"/>
</dbReference>
<evidence type="ECO:0000256" key="11">
    <source>
        <dbReference type="PROSITE-ProRule" id="PRU00169"/>
    </source>
</evidence>
<dbReference type="SUPFAM" id="SSF52172">
    <property type="entry name" value="CheY-like"/>
    <property type="match status" value="2"/>
</dbReference>
<dbReference type="PRINTS" id="PR00344">
    <property type="entry name" value="BCTRLSENSOR"/>
</dbReference>